<gene>
    <name evidence="3" type="ORF">B7C42_03843</name>
</gene>
<proteinExistence type="predicted"/>
<accession>A0A231H682</accession>
<name>A0A231H682_9NOCA</name>
<dbReference type="Proteomes" id="UP000215506">
    <property type="component" value="Unassembled WGS sequence"/>
</dbReference>
<evidence type="ECO:0000259" key="2">
    <source>
        <dbReference type="Pfam" id="PF00296"/>
    </source>
</evidence>
<dbReference type="AlphaFoldDB" id="A0A231H682"/>
<sequence>MDDVKFVVAEPSCPAGPAIADPPGDTLEGVVAQHPDAEAELVNDIRYGLLLPGGVAQLQRDGAARGLAELAVTAERLGFDSVWLGDSLSRARIEPLTVLAAAAALTERITLGTAALMPAYRHPVQAAATLASLDQLASGRLVLGVGAGFPELSRAEFDLVGVDYRTRFSQLDDTVDLWRRLWSGNTEPFHGKVLHYDWLPDVPQPHRPGGPPIWATGITPAALARTGRRYDGWLPYPPDVRAYAEGLTAVRSAATAAGRTETSITPALFATVYLSDDPHAGRAALDRYTQATYRMPVDTVETIQVLLTGTAEHVVAQLDRYIDAGAEHILLRIAALDPAEFTDQLALTESLLRPSTIVH</sequence>
<dbReference type="InterPro" id="IPR036661">
    <property type="entry name" value="Luciferase-like_sf"/>
</dbReference>
<dbReference type="EC" id="1.2.-.-" evidence="3"/>
<dbReference type="Gene3D" id="3.20.20.30">
    <property type="entry name" value="Luciferase-like domain"/>
    <property type="match status" value="1"/>
</dbReference>
<evidence type="ECO:0000313" key="4">
    <source>
        <dbReference type="Proteomes" id="UP000215506"/>
    </source>
</evidence>
<organism evidence="3 4">
    <name type="scientific">Nocardia cerradoensis</name>
    <dbReference type="NCBI Taxonomy" id="85688"/>
    <lineage>
        <taxon>Bacteria</taxon>
        <taxon>Bacillati</taxon>
        <taxon>Actinomycetota</taxon>
        <taxon>Actinomycetes</taxon>
        <taxon>Mycobacteriales</taxon>
        <taxon>Nocardiaceae</taxon>
        <taxon>Nocardia</taxon>
    </lineage>
</organism>
<dbReference type="InterPro" id="IPR050564">
    <property type="entry name" value="F420-G6PD/mer"/>
</dbReference>
<dbReference type="GO" id="GO:0016705">
    <property type="term" value="F:oxidoreductase activity, acting on paired donors, with incorporation or reduction of molecular oxygen"/>
    <property type="evidence" value="ECO:0007669"/>
    <property type="project" value="InterPro"/>
</dbReference>
<keyword evidence="4" id="KW-1185">Reference proteome</keyword>
<evidence type="ECO:0000256" key="1">
    <source>
        <dbReference type="ARBA" id="ARBA00023002"/>
    </source>
</evidence>
<dbReference type="PANTHER" id="PTHR43244">
    <property type="match status" value="1"/>
</dbReference>
<dbReference type="PANTHER" id="PTHR43244:SF1">
    <property type="entry name" value="5,10-METHYLENETETRAHYDROMETHANOPTERIN REDUCTASE"/>
    <property type="match status" value="1"/>
</dbReference>
<dbReference type="Pfam" id="PF00296">
    <property type="entry name" value="Bac_luciferase"/>
    <property type="match status" value="1"/>
</dbReference>
<dbReference type="InterPro" id="IPR011251">
    <property type="entry name" value="Luciferase-like_dom"/>
</dbReference>
<reference evidence="3 4" key="1">
    <citation type="submission" date="2017-07" db="EMBL/GenBank/DDBJ databases">
        <title>First draft Genome Sequence of Nocardia cerradoensis isolated from human infection.</title>
        <authorList>
            <person name="Carrasco G."/>
        </authorList>
    </citation>
    <scope>NUCLEOTIDE SEQUENCE [LARGE SCALE GENOMIC DNA]</scope>
    <source>
        <strain evidence="3 4">CNM20130759</strain>
    </source>
</reference>
<protein>
    <submittedName>
        <fullName evidence="3">Phthiodiolone/phenolphthiodiolone dimycocerosates ketoreductase</fullName>
        <ecNumber evidence="3">1.2.-.-</ecNumber>
    </submittedName>
</protein>
<keyword evidence="1 3" id="KW-0560">Oxidoreductase</keyword>
<comment type="caution">
    <text evidence="3">The sequence shown here is derived from an EMBL/GenBank/DDBJ whole genome shotgun (WGS) entry which is preliminary data.</text>
</comment>
<dbReference type="SUPFAM" id="SSF51679">
    <property type="entry name" value="Bacterial luciferase-like"/>
    <property type="match status" value="1"/>
</dbReference>
<feature type="domain" description="Luciferase-like" evidence="2">
    <location>
        <begin position="46"/>
        <end position="296"/>
    </location>
</feature>
<evidence type="ECO:0000313" key="3">
    <source>
        <dbReference type="EMBL" id="OXR44282.1"/>
    </source>
</evidence>
<dbReference type="EMBL" id="NGAF01000007">
    <property type="protein sequence ID" value="OXR44282.1"/>
    <property type="molecule type" value="Genomic_DNA"/>
</dbReference>